<organism evidence="1 2">
    <name type="scientific">Luteipulveratus mongoliensis</name>
    <dbReference type="NCBI Taxonomy" id="571913"/>
    <lineage>
        <taxon>Bacteria</taxon>
        <taxon>Bacillati</taxon>
        <taxon>Actinomycetota</taxon>
        <taxon>Actinomycetes</taxon>
        <taxon>Micrococcales</taxon>
        <taxon>Dermacoccaceae</taxon>
        <taxon>Luteipulveratus</taxon>
    </lineage>
</organism>
<dbReference type="STRING" id="571913.VV02_24295"/>
<dbReference type="EMBL" id="CP011112">
    <property type="protein sequence ID" value="AKU18243.1"/>
    <property type="molecule type" value="Genomic_DNA"/>
</dbReference>
<protein>
    <submittedName>
        <fullName evidence="1">Uncharacterized protein</fullName>
    </submittedName>
</protein>
<accession>A0A0K1JNT2</accession>
<proteinExistence type="predicted"/>
<dbReference type="PATRIC" id="fig|571913.6.peg.4926"/>
<dbReference type="Proteomes" id="UP000066480">
    <property type="component" value="Chromosome"/>
</dbReference>
<dbReference type="KEGG" id="lmoi:VV02_24295"/>
<gene>
    <name evidence="1" type="ORF">VV02_24295</name>
</gene>
<keyword evidence="2" id="KW-1185">Reference proteome</keyword>
<dbReference type="OrthoDB" id="1917183at2"/>
<evidence type="ECO:0000313" key="1">
    <source>
        <dbReference type="EMBL" id="AKU18243.1"/>
    </source>
</evidence>
<evidence type="ECO:0000313" key="2">
    <source>
        <dbReference type="Proteomes" id="UP000066480"/>
    </source>
</evidence>
<sequence>MRSPHGSSQRHSLRPAVAVRFPVDGGSRSTSRLGAAVLADSFRGINDDDAARVAAGAAKWRQDYVEHFARSTAVGAGSGESALGIARQGLASLQERMTLAMPGGDRALEIEQLPTPLPVDTETVRGQGERVGRLEVPYAGRMLAEGDLRAQLGRWVEQGLMEPAFGTAIEYAIDHPDVLSAPDHTVVVLGAGAAMGPLAQLARWGADVVGLDVPDAAVQARIKELARSGSGVLRLPVVNGRDVAGLGLTEELPEAVAWLTEVLSTSRTPALANHLYADGGSHVELTVAADLLASVVLRTQPRSALAYLATPTDSFLVPIDAVEQARKRFDERAWHGPVRCVVRQVSARRLFQPAYPSTSTDEHGSRWGVINTLVPVQGPNYALAKRAQRWRAMVAHAEGVHVSANVAPASWTHSVTKNKVLAAVFRGAHRFGVEIFEADTASALMAAKLVVDLARPQSAAASAHPEAMFSHDAVHGGLWRQPYTPHSALGVAALAGFITKK</sequence>
<dbReference type="RefSeq" id="WP_157063543.1">
    <property type="nucleotide sequence ID" value="NZ_CP011112.1"/>
</dbReference>
<name>A0A0K1JNT2_9MICO</name>
<dbReference type="AlphaFoldDB" id="A0A0K1JNT2"/>
<reference evidence="1 2" key="1">
    <citation type="submission" date="2015-03" db="EMBL/GenBank/DDBJ databases">
        <title>Luteipulveratus halotolerans sp. nov., a novel actinobacterium (Dermacoccaceae) from Sarawak, Malaysia.</title>
        <authorList>
            <person name="Juboi H."/>
            <person name="Basik A."/>
            <person name="Shamsul S.S."/>
            <person name="Arnold P."/>
            <person name="Schmitt E.K."/>
            <person name="Sanglier J.-J."/>
            <person name="Yeo T."/>
        </authorList>
    </citation>
    <scope>NUCLEOTIDE SEQUENCE [LARGE SCALE GENOMIC DNA]</scope>
    <source>
        <strain evidence="1 2">MN07-A0370</strain>
    </source>
</reference>